<keyword evidence="2" id="KW-0479">Metal-binding</keyword>
<dbReference type="Gene3D" id="2.102.10.10">
    <property type="entry name" value="Rieske [2Fe-2S] iron-sulphur domain"/>
    <property type="match status" value="1"/>
</dbReference>
<dbReference type="AlphaFoldDB" id="A0A9W6UFA2"/>
<dbReference type="GO" id="GO:0051213">
    <property type="term" value="F:dioxygenase activity"/>
    <property type="evidence" value="ECO:0007669"/>
    <property type="project" value="UniProtKB-KW"/>
</dbReference>
<gene>
    <name evidence="6" type="primary">hcaC_2</name>
    <name evidence="6" type="ORF">GCM10017577_66820</name>
</gene>
<accession>A0A9W6UFA2</accession>
<reference evidence="6" key="2">
    <citation type="submission" date="2023-01" db="EMBL/GenBank/DDBJ databases">
        <authorList>
            <person name="Sun Q."/>
            <person name="Evtushenko L."/>
        </authorList>
    </citation>
    <scope>NUCLEOTIDE SEQUENCE</scope>
    <source>
        <strain evidence="6">VKM Ac-1069</strain>
    </source>
</reference>
<protein>
    <submittedName>
        <fullName evidence="6">Bifunctional 3-phenylpropionate/cinnamic acid dioxygenase ferredoxin subunit</fullName>
    </submittedName>
</protein>
<evidence type="ECO:0000256" key="2">
    <source>
        <dbReference type="ARBA" id="ARBA00022723"/>
    </source>
</evidence>
<reference evidence="6" key="1">
    <citation type="journal article" date="2014" name="Int. J. Syst. Evol. Microbiol.">
        <title>Complete genome sequence of Corynebacterium casei LMG S-19264T (=DSM 44701T), isolated from a smear-ripened cheese.</title>
        <authorList>
            <consortium name="US DOE Joint Genome Institute (JGI-PGF)"/>
            <person name="Walter F."/>
            <person name="Albersmeier A."/>
            <person name="Kalinowski J."/>
            <person name="Ruckert C."/>
        </authorList>
    </citation>
    <scope>NUCLEOTIDE SEQUENCE</scope>
    <source>
        <strain evidence="6">VKM Ac-1069</strain>
    </source>
</reference>
<dbReference type="SUPFAM" id="SSF50022">
    <property type="entry name" value="ISP domain"/>
    <property type="match status" value="1"/>
</dbReference>
<dbReference type="GO" id="GO:0004497">
    <property type="term" value="F:monooxygenase activity"/>
    <property type="evidence" value="ECO:0007669"/>
    <property type="project" value="UniProtKB-ARBA"/>
</dbReference>
<evidence type="ECO:0000256" key="1">
    <source>
        <dbReference type="ARBA" id="ARBA00022714"/>
    </source>
</evidence>
<dbReference type="EMBL" id="BSFQ01000048">
    <property type="protein sequence ID" value="GLL15531.1"/>
    <property type="molecule type" value="Genomic_DNA"/>
</dbReference>
<dbReference type="Proteomes" id="UP001143463">
    <property type="component" value="Unassembled WGS sequence"/>
</dbReference>
<dbReference type="CDD" id="cd03528">
    <property type="entry name" value="Rieske_RO_ferredoxin"/>
    <property type="match status" value="1"/>
</dbReference>
<evidence type="ECO:0000256" key="4">
    <source>
        <dbReference type="ARBA" id="ARBA00023014"/>
    </source>
</evidence>
<dbReference type="GO" id="GO:0016705">
    <property type="term" value="F:oxidoreductase activity, acting on paired donors, with incorporation or reduction of molecular oxygen"/>
    <property type="evidence" value="ECO:0007669"/>
    <property type="project" value="UniProtKB-ARBA"/>
</dbReference>
<sequence>MTAHPVGPKADFEPGTARTVKFEGVEPIAVFRTEDGEFHATSDTCTHEEWSLGEDGDLEGTEVTCPLHLARFDIRTGAPLCFPASVPLTSYPVEVDADGTVSVVV</sequence>
<keyword evidence="7" id="KW-1185">Reference proteome</keyword>
<dbReference type="GO" id="GO:0051537">
    <property type="term" value="F:2 iron, 2 sulfur cluster binding"/>
    <property type="evidence" value="ECO:0007669"/>
    <property type="project" value="UniProtKB-KW"/>
</dbReference>
<comment type="caution">
    <text evidence="6">The sequence shown here is derived from an EMBL/GenBank/DDBJ whole genome shotgun (WGS) entry which is preliminary data.</text>
</comment>
<dbReference type="InterPro" id="IPR036922">
    <property type="entry name" value="Rieske_2Fe-2S_sf"/>
</dbReference>
<evidence type="ECO:0000256" key="3">
    <source>
        <dbReference type="ARBA" id="ARBA00023004"/>
    </source>
</evidence>
<organism evidence="6 7">
    <name type="scientific">Pseudonocardia halophobica</name>
    <dbReference type="NCBI Taxonomy" id="29401"/>
    <lineage>
        <taxon>Bacteria</taxon>
        <taxon>Bacillati</taxon>
        <taxon>Actinomycetota</taxon>
        <taxon>Actinomycetes</taxon>
        <taxon>Pseudonocardiales</taxon>
        <taxon>Pseudonocardiaceae</taxon>
        <taxon>Pseudonocardia</taxon>
    </lineage>
</organism>
<keyword evidence="1" id="KW-0001">2Fe-2S</keyword>
<proteinExistence type="predicted"/>
<dbReference type="RefSeq" id="WP_037052927.1">
    <property type="nucleotide sequence ID" value="NZ_BAAAUZ010000062.1"/>
</dbReference>
<evidence type="ECO:0000313" key="6">
    <source>
        <dbReference type="EMBL" id="GLL15531.1"/>
    </source>
</evidence>
<dbReference type="PANTHER" id="PTHR21496">
    <property type="entry name" value="FERREDOXIN-RELATED"/>
    <property type="match status" value="1"/>
</dbReference>
<feature type="domain" description="Rieske" evidence="5">
    <location>
        <begin position="4"/>
        <end position="102"/>
    </location>
</feature>
<dbReference type="Pfam" id="PF00355">
    <property type="entry name" value="Rieske"/>
    <property type="match status" value="1"/>
</dbReference>
<dbReference type="PROSITE" id="PS51296">
    <property type="entry name" value="RIESKE"/>
    <property type="match status" value="1"/>
</dbReference>
<keyword evidence="4" id="KW-0411">Iron-sulfur</keyword>
<keyword evidence="6" id="KW-0560">Oxidoreductase</keyword>
<evidence type="ECO:0000313" key="7">
    <source>
        <dbReference type="Proteomes" id="UP001143463"/>
    </source>
</evidence>
<name>A0A9W6UFA2_9PSEU</name>
<dbReference type="GO" id="GO:0046872">
    <property type="term" value="F:metal ion binding"/>
    <property type="evidence" value="ECO:0007669"/>
    <property type="project" value="UniProtKB-KW"/>
</dbReference>
<dbReference type="InterPro" id="IPR017941">
    <property type="entry name" value="Rieske_2Fe-2S"/>
</dbReference>
<keyword evidence="6" id="KW-0223">Dioxygenase</keyword>
<dbReference type="PANTHER" id="PTHR21496:SF23">
    <property type="entry name" value="3-PHENYLPROPIONATE_CINNAMIC ACID DIOXYGENASE FERREDOXIN SUBUNIT"/>
    <property type="match status" value="1"/>
</dbReference>
<evidence type="ECO:0000259" key="5">
    <source>
        <dbReference type="PROSITE" id="PS51296"/>
    </source>
</evidence>
<keyword evidence="3" id="KW-0408">Iron</keyword>